<name>A0AAX2JA63_9FUSO</name>
<dbReference type="RefSeq" id="WP_005976820.1">
    <property type="nucleotide sequence ID" value="NZ_CABKNW010000001.1"/>
</dbReference>
<dbReference type="KEGG" id="ful:C4N20_12400"/>
<accession>A0AAX2JA63</accession>
<reference evidence="1 2" key="1">
    <citation type="submission" date="2018-06" db="EMBL/GenBank/DDBJ databases">
        <authorList>
            <consortium name="Pathogen Informatics"/>
            <person name="Doyle S."/>
        </authorList>
    </citation>
    <scope>NUCLEOTIDE SEQUENCE [LARGE SCALE GENOMIC DNA]</scope>
    <source>
        <strain evidence="1 2">NCTC12112</strain>
    </source>
</reference>
<dbReference type="GeneID" id="78455617"/>
<gene>
    <name evidence="1" type="ORF">NCTC12112_01046</name>
</gene>
<evidence type="ECO:0008006" key="3">
    <source>
        <dbReference type="Google" id="ProtNLM"/>
    </source>
</evidence>
<proteinExistence type="predicted"/>
<organism evidence="1 2">
    <name type="scientific">Fusobacterium ulcerans</name>
    <dbReference type="NCBI Taxonomy" id="861"/>
    <lineage>
        <taxon>Bacteria</taxon>
        <taxon>Fusobacteriati</taxon>
        <taxon>Fusobacteriota</taxon>
        <taxon>Fusobacteriia</taxon>
        <taxon>Fusobacteriales</taxon>
        <taxon>Fusobacteriaceae</taxon>
        <taxon>Fusobacterium</taxon>
    </lineage>
</organism>
<protein>
    <recommendedName>
        <fullName evidence="3">Phage portal protein</fullName>
    </recommendedName>
</protein>
<dbReference type="AlphaFoldDB" id="A0AAX2JA63"/>
<evidence type="ECO:0000313" key="1">
    <source>
        <dbReference type="EMBL" id="SQJ01000.1"/>
    </source>
</evidence>
<dbReference type="EMBL" id="LS483487">
    <property type="protein sequence ID" value="SQJ01000.1"/>
    <property type="molecule type" value="Genomic_DNA"/>
</dbReference>
<sequence length="147" mass="17209">MTLQEFIKKAKERENNKVKVVHLEVEGFGKIEFIRPTESDLIKFNNDLASCIDVEYKGISDEEKRKKEINIESFDFSKYAAVSSEFIYKCCSFLREKEVRDMYPDTEFYDIPLVVFGQNEVIKIASELNNQFKGIETRKEVTEAIKN</sequence>
<evidence type="ECO:0000313" key="2">
    <source>
        <dbReference type="Proteomes" id="UP000249008"/>
    </source>
</evidence>
<dbReference type="Proteomes" id="UP000249008">
    <property type="component" value="Chromosome 1"/>
</dbReference>